<keyword evidence="13" id="KW-1185">Reference proteome</keyword>
<feature type="binding site" evidence="8">
    <location>
        <position position="21"/>
    </location>
    <ligand>
        <name>Zn(2+)</name>
        <dbReference type="ChEBI" id="CHEBI:29105"/>
    </ligand>
</feature>
<evidence type="ECO:0000256" key="6">
    <source>
        <dbReference type="ARBA" id="ARBA00023242"/>
    </source>
</evidence>
<evidence type="ECO:0000256" key="1">
    <source>
        <dbReference type="ARBA" id="ARBA00004123"/>
    </source>
</evidence>
<feature type="domain" description="C2H2-type" evidence="10">
    <location>
        <begin position="382"/>
        <end position="410"/>
    </location>
</feature>
<evidence type="ECO:0000256" key="4">
    <source>
        <dbReference type="ARBA" id="ARBA00022771"/>
    </source>
</evidence>
<accession>A0A9Q0SAG1</accession>
<feature type="domain" description="C2H2-type" evidence="10">
    <location>
        <begin position="444"/>
        <end position="472"/>
    </location>
</feature>
<evidence type="ECO:0000313" key="13">
    <source>
        <dbReference type="Proteomes" id="UP001151699"/>
    </source>
</evidence>
<reference evidence="12" key="1">
    <citation type="submission" date="2022-07" db="EMBL/GenBank/DDBJ databases">
        <authorList>
            <person name="Trinca V."/>
            <person name="Uliana J.V.C."/>
            <person name="Torres T.T."/>
            <person name="Ward R.J."/>
            <person name="Monesi N."/>
        </authorList>
    </citation>
    <scope>NUCLEOTIDE SEQUENCE</scope>
    <source>
        <strain evidence="12">HSMRA1968</strain>
        <tissue evidence="12">Whole embryos</tissue>
    </source>
</reference>
<dbReference type="AlphaFoldDB" id="A0A9Q0SAG1"/>
<evidence type="ECO:0000313" key="12">
    <source>
        <dbReference type="EMBL" id="KAJ6649835.1"/>
    </source>
</evidence>
<keyword evidence="2 8" id="KW-0479">Metal-binding</keyword>
<keyword evidence="3" id="KW-0677">Repeat</keyword>
<feature type="domain" description="C2H2-type" evidence="10">
    <location>
        <begin position="243"/>
        <end position="266"/>
    </location>
</feature>
<evidence type="ECO:0000256" key="9">
    <source>
        <dbReference type="SAM" id="MobiDB-lite"/>
    </source>
</evidence>
<organism evidence="12 13">
    <name type="scientific">Pseudolycoriella hygida</name>
    <dbReference type="NCBI Taxonomy" id="35572"/>
    <lineage>
        <taxon>Eukaryota</taxon>
        <taxon>Metazoa</taxon>
        <taxon>Ecdysozoa</taxon>
        <taxon>Arthropoda</taxon>
        <taxon>Hexapoda</taxon>
        <taxon>Insecta</taxon>
        <taxon>Pterygota</taxon>
        <taxon>Neoptera</taxon>
        <taxon>Endopterygota</taxon>
        <taxon>Diptera</taxon>
        <taxon>Nematocera</taxon>
        <taxon>Sciaroidea</taxon>
        <taxon>Sciaridae</taxon>
        <taxon>Pseudolycoriella</taxon>
    </lineage>
</organism>
<proteinExistence type="predicted"/>
<dbReference type="Pfam" id="PF00096">
    <property type="entry name" value="zf-C2H2"/>
    <property type="match status" value="5"/>
</dbReference>
<dbReference type="SUPFAM" id="SSF57716">
    <property type="entry name" value="Glucocorticoid receptor-like (DNA-binding domain)"/>
    <property type="match status" value="1"/>
</dbReference>
<feature type="domain" description="C2H2-type" evidence="10">
    <location>
        <begin position="503"/>
        <end position="530"/>
    </location>
</feature>
<feature type="binding site" evidence="8">
    <location>
        <position position="62"/>
    </location>
    <ligand>
        <name>Zn(2+)</name>
        <dbReference type="ChEBI" id="CHEBI:29105"/>
    </ligand>
</feature>
<dbReference type="EMBL" id="WJQU01000001">
    <property type="protein sequence ID" value="KAJ6649835.1"/>
    <property type="molecule type" value="Genomic_DNA"/>
</dbReference>
<dbReference type="PANTHER" id="PTHR24376">
    <property type="entry name" value="ZINC FINGER PROTEIN"/>
    <property type="match status" value="1"/>
</dbReference>
<dbReference type="PROSITE" id="PS50157">
    <property type="entry name" value="ZINC_FINGER_C2H2_2"/>
    <property type="match status" value="10"/>
</dbReference>
<dbReference type="Gene3D" id="3.40.1800.20">
    <property type="match status" value="1"/>
</dbReference>
<dbReference type="PANTHER" id="PTHR24376:SF235">
    <property type="entry name" value="C2H2-TYPE DOMAIN-CONTAINING PROTEIN"/>
    <property type="match status" value="1"/>
</dbReference>
<dbReference type="Pfam" id="PF13912">
    <property type="entry name" value="zf-C2H2_6"/>
    <property type="match status" value="1"/>
</dbReference>
<name>A0A9Q0SAG1_9DIPT</name>
<feature type="domain" description="C2H2-type" evidence="10">
    <location>
        <begin position="187"/>
        <end position="215"/>
    </location>
</feature>
<feature type="domain" description="C2H2-type" evidence="10">
    <location>
        <begin position="587"/>
        <end position="615"/>
    </location>
</feature>
<evidence type="ECO:0000256" key="8">
    <source>
        <dbReference type="PROSITE-ProRule" id="PRU01263"/>
    </source>
</evidence>
<dbReference type="SMART" id="SM00355">
    <property type="entry name" value="ZnF_C2H2"/>
    <property type="match status" value="12"/>
</dbReference>
<keyword evidence="5 8" id="KW-0862">Zinc</keyword>
<dbReference type="GO" id="GO:0005634">
    <property type="term" value="C:nucleus"/>
    <property type="evidence" value="ECO:0007669"/>
    <property type="project" value="UniProtKB-SubCell"/>
</dbReference>
<evidence type="ECO:0000256" key="2">
    <source>
        <dbReference type="ARBA" id="ARBA00022723"/>
    </source>
</evidence>
<protein>
    <submittedName>
        <fullName evidence="12">Transcription factor grauzone</fullName>
    </submittedName>
</protein>
<keyword evidence="4 7" id="KW-0863">Zinc-finger</keyword>
<evidence type="ECO:0000259" key="11">
    <source>
        <dbReference type="PROSITE" id="PS51915"/>
    </source>
</evidence>
<dbReference type="InterPro" id="IPR036236">
    <property type="entry name" value="Znf_C2H2_sf"/>
</dbReference>
<dbReference type="PROSITE" id="PS51915">
    <property type="entry name" value="ZAD"/>
    <property type="match status" value="1"/>
</dbReference>
<dbReference type="InterPro" id="IPR013087">
    <property type="entry name" value="Znf_C2H2_type"/>
</dbReference>
<dbReference type="PROSITE" id="PS00028">
    <property type="entry name" value="ZINC_FINGER_C2H2_1"/>
    <property type="match status" value="9"/>
</dbReference>
<feature type="domain" description="C2H2-type" evidence="10">
    <location>
        <begin position="413"/>
        <end position="441"/>
    </location>
</feature>
<comment type="caution">
    <text evidence="12">The sequence shown here is derived from an EMBL/GenBank/DDBJ whole genome shotgun (WGS) entry which is preliminary data.</text>
</comment>
<evidence type="ECO:0000259" key="10">
    <source>
        <dbReference type="PROSITE" id="PS50157"/>
    </source>
</evidence>
<comment type="subcellular location">
    <subcellularLocation>
        <location evidence="1">Nucleus</location>
    </subcellularLocation>
</comment>
<feature type="domain" description="C2H2-type" evidence="10">
    <location>
        <begin position="558"/>
        <end position="585"/>
    </location>
</feature>
<dbReference type="Pfam" id="PF07776">
    <property type="entry name" value="zf-AD"/>
    <property type="match status" value="1"/>
</dbReference>
<dbReference type="InterPro" id="IPR012934">
    <property type="entry name" value="Znf_AD"/>
</dbReference>
<feature type="domain" description="C2H2-type" evidence="10">
    <location>
        <begin position="274"/>
        <end position="302"/>
    </location>
</feature>
<dbReference type="Gene3D" id="3.30.160.60">
    <property type="entry name" value="Classic Zinc Finger"/>
    <property type="match status" value="7"/>
</dbReference>
<feature type="binding site" evidence="8">
    <location>
        <position position="65"/>
    </location>
    <ligand>
        <name>Zn(2+)</name>
        <dbReference type="ChEBI" id="CHEBI:29105"/>
    </ligand>
</feature>
<gene>
    <name evidence="12" type="primary">grau_10</name>
    <name evidence="12" type="ORF">Bhyg_05076</name>
</gene>
<feature type="domain" description="ZAD" evidence="11">
    <location>
        <begin position="16"/>
        <end position="89"/>
    </location>
</feature>
<evidence type="ECO:0000256" key="3">
    <source>
        <dbReference type="ARBA" id="ARBA00022737"/>
    </source>
</evidence>
<dbReference type="SMART" id="SM00868">
    <property type="entry name" value="zf-AD"/>
    <property type="match status" value="1"/>
</dbReference>
<evidence type="ECO:0000256" key="5">
    <source>
        <dbReference type="ARBA" id="ARBA00022833"/>
    </source>
</evidence>
<dbReference type="GO" id="GO:0001228">
    <property type="term" value="F:DNA-binding transcription activator activity, RNA polymerase II-specific"/>
    <property type="evidence" value="ECO:0007669"/>
    <property type="project" value="TreeGrafter"/>
</dbReference>
<keyword evidence="6" id="KW-0539">Nucleus</keyword>
<dbReference type="OrthoDB" id="10039931at2759"/>
<dbReference type="FunFam" id="3.30.160.60:FF:000145">
    <property type="entry name" value="Zinc finger protein 574"/>
    <property type="match status" value="1"/>
</dbReference>
<dbReference type="GO" id="GO:0008270">
    <property type="term" value="F:zinc ion binding"/>
    <property type="evidence" value="ECO:0007669"/>
    <property type="project" value="UniProtKB-UniRule"/>
</dbReference>
<evidence type="ECO:0000256" key="7">
    <source>
        <dbReference type="PROSITE-ProRule" id="PRU00042"/>
    </source>
</evidence>
<feature type="binding site" evidence="8">
    <location>
        <position position="18"/>
    </location>
    <ligand>
        <name>Zn(2+)</name>
        <dbReference type="ChEBI" id="CHEBI:29105"/>
    </ligand>
</feature>
<feature type="compositionally biased region" description="Basic and acidic residues" evidence="9">
    <location>
        <begin position="134"/>
        <end position="143"/>
    </location>
</feature>
<feature type="domain" description="C2H2-type" evidence="10">
    <location>
        <begin position="473"/>
        <end position="501"/>
    </location>
</feature>
<sequence>MENKQIGLINEINVSSICILCFESNDHLLEIFGKKGIELNIAEILREHFWFEVNTADKGNICENCWQKVETFDEFYNFVKKIHHEKYDPETKIVQIYEDVGFLEVVKDEPIEVDIKQDLDDIGDVLDNSDFTKEAAESSRSNELEEDNDVGSSVETHGRKRIGKTETETLPKKLKADASILSEYFNMNCNLCGESLSSYQDTNKHYKDVHDVPKGYLICCNKKFYRLKNMLQHCQWHINPESFKCSHCPKTFIDDYRLRDHVNLCHIPVNGKTFTCTDCGKTFGKQHYLSAHQKKAHTTKSSDEMPTRKSRVNFDKEHEMIRNRFIMQCDLCSAPYKIFRDAQLHHLEAHNQAGYLYCCDRKFFKMYKAVQHCVWHDDPESFKCSCCHKCFTDKIGLRDHIRNVHSPEEERQFQCEICKRTFAKSYILRSHMKVNHVKNEDKKFECHICGIRFVVFSFLKSHINRVHRNVHSHICELCAKPFKSGRSYEMHYRNFHTNISQKVQCEMCGKWLKHKDSLRKHMLWHNSKTATCGVCGRVSSNIRALRAHMRNAHREASLECTICGKMFKKQQVLKEHMAIHAGITDLYKCTFCTKTFRSNANMYSHRKRTHPIELEQKKSGIPVGH</sequence>
<dbReference type="GO" id="GO:0000978">
    <property type="term" value="F:RNA polymerase II cis-regulatory region sequence-specific DNA binding"/>
    <property type="evidence" value="ECO:0007669"/>
    <property type="project" value="TreeGrafter"/>
</dbReference>
<feature type="region of interest" description="Disordered" evidence="9">
    <location>
        <begin position="134"/>
        <end position="160"/>
    </location>
</feature>
<dbReference type="SUPFAM" id="SSF57667">
    <property type="entry name" value="beta-beta-alpha zinc fingers"/>
    <property type="match status" value="7"/>
</dbReference>
<dbReference type="Proteomes" id="UP001151699">
    <property type="component" value="Chromosome A"/>
</dbReference>